<sequence length="122" mass="13192">MRVKAITLGAALALLTTGLTTGCGAFTPVMAEGRVKARVAESPMFASEDSNVSVTVLSSTVKQVRKDDSGTVPRTDVPWLRRGDLPKEIRQGSVVECDVEIRRKFQSNDWGQPRATDCEIVG</sequence>
<keyword evidence="3" id="KW-1185">Reference proteome</keyword>
<dbReference type="Proteomes" id="UP000572680">
    <property type="component" value="Unassembled WGS sequence"/>
</dbReference>
<keyword evidence="1" id="KW-0732">Signal</keyword>
<evidence type="ECO:0000313" key="2">
    <source>
        <dbReference type="EMBL" id="MBA8954236.1"/>
    </source>
</evidence>
<name>A0A7W3QP51_ACTNM</name>
<evidence type="ECO:0008006" key="4">
    <source>
        <dbReference type="Google" id="ProtNLM"/>
    </source>
</evidence>
<dbReference type="EMBL" id="JACJIA010000008">
    <property type="protein sequence ID" value="MBA8954236.1"/>
    <property type="molecule type" value="Genomic_DNA"/>
</dbReference>
<evidence type="ECO:0000256" key="1">
    <source>
        <dbReference type="SAM" id="SignalP"/>
    </source>
</evidence>
<feature type="chain" id="PRO_5031155027" description="Lipoprotein" evidence="1">
    <location>
        <begin position="26"/>
        <end position="122"/>
    </location>
</feature>
<organism evidence="2 3">
    <name type="scientific">Actinomadura namibiensis</name>
    <dbReference type="NCBI Taxonomy" id="182080"/>
    <lineage>
        <taxon>Bacteria</taxon>
        <taxon>Bacillati</taxon>
        <taxon>Actinomycetota</taxon>
        <taxon>Actinomycetes</taxon>
        <taxon>Streptosporangiales</taxon>
        <taxon>Thermomonosporaceae</taxon>
        <taxon>Actinomadura</taxon>
    </lineage>
</organism>
<dbReference type="RefSeq" id="WP_182846331.1">
    <property type="nucleotide sequence ID" value="NZ_BAAALP010000062.1"/>
</dbReference>
<comment type="caution">
    <text evidence="2">The sequence shown here is derived from an EMBL/GenBank/DDBJ whole genome shotgun (WGS) entry which is preliminary data.</text>
</comment>
<evidence type="ECO:0000313" key="3">
    <source>
        <dbReference type="Proteomes" id="UP000572680"/>
    </source>
</evidence>
<feature type="signal peptide" evidence="1">
    <location>
        <begin position="1"/>
        <end position="25"/>
    </location>
</feature>
<accession>A0A7W3QP51</accession>
<gene>
    <name evidence="2" type="ORF">HNR61_005890</name>
</gene>
<protein>
    <recommendedName>
        <fullName evidence="4">Lipoprotein</fullName>
    </recommendedName>
</protein>
<proteinExistence type="predicted"/>
<reference evidence="2 3" key="1">
    <citation type="submission" date="2020-08" db="EMBL/GenBank/DDBJ databases">
        <title>Genomic Encyclopedia of Type Strains, Phase IV (KMG-IV): sequencing the most valuable type-strain genomes for metagenomic binning, comparative biology and taxonomic classification.</title>
        <authorList>
            <person name="Goeker M."/>
        </authorList>
    </citation>
    <scope>NUCLEOTIDE SEQUENCE [LARGE SCALE GENOMIC DNA]</scope>
    <source>
        <strain evidence="2 3">DSM 44197</strain>
    </source>
</reference>
<dbReference type="AlphaFoldDB" id="A0A7W3QP51"/>
<dbReference type="PROSITE" id="PS51257">
    <property type="entry name" value="PROKAR_LIPOPROTEIN"/>
    <property type="match status" value="1"/>
</dbReference>